<feature type="region of interest" description="Disordered" evidence="2">
    <location>
        <begin position="2053"/>
        <end position="2076"/>
    </location>
</feature>
<feature type="region of interest" description="Disordered" evidence="2">
    <location>
        <begin position="344"/>
        <end position="452"/>
    </location>
</feature>
<feature type="compositionally biased region" description="Low complexity" evidence="2">
    <location>
        <begin position="2209"/>
        <end position="2223"/>
    </location>
</feature>
<feature type="region of interest" description="Disordered" evidence="2">
    <location>
        <begin position="1616"/>
        <end position="1652"/>
    </location>
</feature>
<feature type="compositionally biased region" description="Basic and acidic residues" evidence="2">
    <location>
        <begin position="1586"/>
        <end position="1595"/>
    </location>
</feature>
<feature type="region of interest" description="Disordered" evidence="2">
    <location>
        <begin position="2189"/>
        <end position="2276"/>
    </location>
</feature>
<feature type="compositionally biased region" description="Basic residues" evidence="2">
    <location>
        <begin position="402"/>
        <end position="412"/>
    </location>
</feature>
<evidence type="ECO:0000313" key="3">
    <source>
        <dbReference type="EMBL" id="CAL1540553.1"/>
    </source>
</evidence>
<feature type="compositionally biased region" description="Basic and acidic residues" evidence="2">
    <location>
        <begin position="216"/>
        <end position="228"/>
    </location>
</feature>
<feature type="compositionally biased region" description="Basic and acidic residues" evidence="2">
    <location>
        <begin position="1803"/>
        <end position="1817"/>
    </location>
</feature>
<dbReference type="PANTHER" id="PTHR48125:SF10">
    <property type="entry name" value="OS12G0136300 PROTEIN"/>
    <property type="match status" value="1"/>
</dbReference>
<feature type="compositionally biased region" description="Low complexity" evidence="2">
    <location>
        <begin position="1482"/>
        <end position="1497"/>
    </location>
</feature>
<feature type="region of interest" description="Disordered" evidence="2">
    <location>
        <begin position="1432"/>
        <end position="1595"/>
    </location>
</feature>
<feature type="region of interest" description="Disordered" evidence="2">
    <location>
        <begin position="672"/>
        <end position="731"/>
    </location>
</feature>
<reference evidence="3 4" key="1">
    <citation type="submission" date="2024-04" db="EMBL/GenBank/DDBJ databases">
        <authorList>
            <consortium name="Genoscope - CEA"/>
            <person name="William W."/>
        </authorList>
    </citation>
    <scope>NUCLEOTIDE SEQUENCE [LARGE SCALE GENOMIC DNA]</scope>
</reference>
<feature type="compositionally biased region" description="Low complexity" evidence="2">
    <location>
        <begin position="134"/>
        <end position="147"/>
    </location>
</feature>
<feature type="region of interest" description="Disordered" evidence="2">
    <location>
        <begin position="916"/>
        <end position="974"/>
    </location>
</feature>
<feature type="region of interest" description="Disordered" evidence="2">
    <location>
        <begin position="41"/>
        <end position="243"/>
    </location>
</feature>
<feature type="region of interest" description="Disordered" evidence="2">
    <location>
        <begin position="764"/>
        <end position="796"/>
    </location>
</feature>
<feature type="compositionally biased region" description="Basic and acidic residues" evidence="2">
    <location>
        <begin position="678"/>
        <end position="688"/>
    </location>
</feature>
<comment type="caution">
    <text evidence="3">The sequence shown here is derived from an EMBL/GenBank/DDBJ whole genome shotgun (WGS) entry which is preliminary data.</text>
</comment>
<feature type="region of interest" description="Disordered" evidence="2">
    <location>
        <begin position="1903"/>
        <end position="2036"/>
    </location>
</feature>
<organism evidence="3 4">
    <name type="scientific">Lymnaea stagnalis</name>
    <name type="common">Great pond snail</name>
    <name type="synonym">Helix stagnalis</name>
    <dbReference type="NCBI Taxonomy" id="6523"/>
    <lineage>
        <taxon>Eukaryota</taxon>
        <taxon>Metazoa</taxon>
        <taxon>Spiralia</taxon>
        <taxon>Lophotrochozoa</taxon>
        <taxon>Mollusca</taxon>
        <taxon>Gastropoda</taxon>
        <taxon>Heterobranchia</taxon>
        <taxon>Euthyneura</taxon>
        <taxon>Panpulmonata</taxon>
        <taxon>Hygrophila</taxon>
        <taxon>Lymnaeoidea</taxon>
        <taxon>Lymnaeidae</taxon>
        <taxon>Lymnaea</taxon>
    </lineage>
</organism>
<feature type="region of interest" description="Disordered" evidence="2">
    <location>
        <begin position="613"/>
        <end position="644"/>
    </location>
</feature>
<feature type="compositionally biased region" description="Polar residues" evidence="2">
    <location>
        <begin position="1515"/>
        <end position="1528"/>
    </location>
</feature>
<keyword evidence="1" id="KW-0175">Coiled coil</keyword>
<feature type="compositionally biased region" description="Basic and acidic residues" evidence="2">
    <location>
        <begin position="1616"/>
        <end position="1636"/>
    </location>
</feature>
<feature type="compositionally biased region" description="Basic and acidic residues" evidence="2">
    <location>
        <begin position="2012"/>
        <end position="2026"/>
    </location>
</feature>
<feature type="compositionally biased region" description="Basic and acidic residues" evidence="2">
    <location>
        <begin position="1557"/>
        <end position="1567"/>
    </location>
</feature>
<gene>
    <name evidence="3" type="ORF">GSLYS_00014202001</name>
</gene>
<feature type="region of interest" description="Disordered" evidence="2">
    <location>
        <begin position="2110"/>
        <end position="2172"/>
    </location>
</feature>
<keyword evidence="4" id="KW-1185">Reference proteome</keyword>
<feature type="compositionally biased region" description="Basic and acidic residues" evidence="2">
    <location>
        <begin position="2139"/>
        <end position="2153"/>
    </location>
</feature>
<feature type="compositionally biased region" description="Basic and acidic residues" evidence="2">
    <location>
        <begin position="932"/>
        <end position="974"/>
    </location>
</feature>
<feature type="compositionally biased region" description="Basic and acidic residues" evidence="2">
    <location>
        <begin position="170"/>
        <end position="186"/>
    </location>
</feature>
<feature type="compositionally biased region" description="Polar residues" evidence="2">
    <location>
        <begin position="187"/>
        <end position="196"/>
    </location>
</feature>
<feature type="compositionally biased region" description="Polar residues" evidence="2">
    <location>
        <begin position="1912"/>
        <end position="1922"/>
    </location>
</feature>
<feature type="compositionally biased region" description="Low complexity" evidence="2">
    <location>
        <begin position="771"/>
        <end position="781"/>
    </location>
</feature>
<feature type="compositionally biased region" description="Low complexity" evidence="2">
    <location>
        <begin position="2118"/>
        <end position="2135"/>
    </location>
</feature>
<feature type="compositionally biased region" description="Basic and acidic residues" evidence="2">
    <location>
        <begin position="1499"/>
        <end position="1514"/>
    </location>
</feature>
<feature type="compositionally biased region" description="Low complexity" evidence="2">
    <location>
        <begin position="2231"/>
        <end position="2240"/>
    </location>
</feature>
<evidence type="ECO:0000313" key="4">
    <source>
        <dbReference type="Proteomes" id="UP001497497"/>
    </source>
</evidence>
<name>A0AAV2I3M5_LYMST</name>
<feature type="coiled-coil region" evidence="1">
    <location>
        <begin position="1145"/>
        <end position="1186"/>
    </location>
</feature>
<evidence type="ECO:0000256" key="2">
    <source>
        <dbReference type="SAM" id="MobiDB-lite"/>
    </source>
</evidence>
<feature type="region of interest" description="Disordered" evidence="2">
    <location>
        <begin position="870"/>
        <end position="892"/>
    </location>
</feature>
<feature type="region of interest" description="Disordered" evidence="2">
    <location>
        <begin position="1075"/>
        <end position="1133"/>
    </location>
</feature>
<feature type="compositionally biased region" description="Low complexity" evidence="2">
    <location>
        <begin position="2054"/>
        <end position="2072"/>
    </location>
</feature>
<protein>
    <submittedName>
        <fullName evidence="3">Uncharacterized protein</fullName>
    </submittedName>
</protein>
<proteinExistence type="predicted"/>
<sequence length="2292" mass="252013">MDRRSRLSVAREQFLRVPEASQQLTPSVEPVTLERKWLTMLDTPPSDPAQVHTTSATTTTATTTTSSTTEPPFQTSTAAVAVTAPSTSATTAPKISGGTAAATTAGAATAAAAAAAASRPLAEQHAATSETRASSTVTSGVETSTIVGRKRPIGEESPVIILTQPEDDDVTPREATSERPDSDARSTRNQQQQEPTTIFLARKQEEARNQLSTGESTKERGRDLERRGGRPGVQPSDVSPKRDVGDVMQFFREQEKSLQASFLSLPKTGHKKPRSSSPKLTHAAGLEHLDNLIRLMEQLTSLKDENLRLRKRCDYLESTKVLLQAKRDLSFESSSSSSGFMTLATKHKHHHHQHHEKPPRTSSQDPGGEVEPGTRVTRPRIASAEELEYLKLIDSASDQRPKRTKSGMHKRSFSTGSLEVPSEMSPEVSGMESRKRMKSKTGRSIFSKSSASKQKTKASKWARVKKVLTGQKLYEDLGTTIRSIRDLGRSSHVRYSASGMVDLPRAASPHAGVSGRDQLLLEAGPGSDIEMSRAPLALTSESLKSRDLEEADSDLTSDIWMGPPDWWEEYESRKESGTSTNSEVSSVIEVTTMYLGTSKEVTTTALVPAAAAPASSGDNYLTVDKALPRRQSSPSLSMKEAAEEDDVLDELAATAETGRSLHKSASCKSADLNLPKSADFHGGADGRQSKKSHKTAWGRVKDIIHTRKDSVKKRPKREKSGVDSEETSEIDMETIAEEHWRAEMFGESMLGRSTPKTSPIVIRQQTGKGASGSPPAQGAGAYPKSPPARTSSYHGGTSAGAVDVAALLAGSMSDDFTRKMQQWESMRSKKASFRVKCFLDQPFKVAHQELIVEDQELVVGDKKLVVEDQQFKVEDQDTSETPEESNTSMEVLGAPTINVEEIQRRMTESFSRKMQEWERLKYKSSPASARDTSPEMERKMSKTRKDERQKSKRSREEKEKEKWERQRERDMQKVEREQIKLEKEKMRIEKERLRALEREAKLEKLKGRLSQSEGDSSFKNPVLSPLAEYKVTSEFARKLHEWELKKGLSHDVSNSIYLEAQKMSLQFRKEDRLEATAKPDQQKSPQEGSRAEGGRKALPPPPLTLQPYWDSPDDTSPVERYSEASVGDDETSTSITEEFMTRSHIATLERANAQLLENLQQKELEYSAVQEEVQKVNDKLAKVRHEHAEEMARFHRELAKGSFSGPVKLEVGDLETTMGDLEEKIKLMENFGEKLAMSMESAAVGKWQSIEGEETVHTQLVELVDQMRTMLVQATKSEEHSQKAMALTNFETLYSQAMKLQVQMNNLRLSHLERNREIMGIKRQLLLQEVNNLLLQADITRRETELYQFQEAKRFASLKRWNTFSGAERQRPQALMEVSSATPVKSVIQREPRFHPPEGPRVNIPYIAEEMTMISAASSSLSAPASPLVMTVAGSPPPAPSAMTTLGSPTSSAPTAAGQPHSRSGAPSEQSTDHLERYLLTPPLVRPSRPRSPVAPRWYPERRSEGQRKPDRDSQTSVVMSRSVTQLQPRAGAGASPTRTQPRVGASASPTRTQPRVGDDISLEKDTPTSPSNEANRRSVSGISSRPDDVTTSARRELNTICDSAPLHREIEELRRAKTKVEKGSHTLMRKAREGPSPDPSPGEGPRLSLCKESPNLTIPQQQGLDVSNVSRADAAPIIDDDKFPAQSVMACTVPQHVVEQAQLNTDSNLGAVGGYSLPPLAASSARRDLPPISDQSKSVSKPARSPLSKHKLLRRQKEDTTIEDYRAISPKGSPIAARGKPPLPRQAAQVKHSPSASPASEKGPRSKSLGDMDRGNAESQISSKPLQDAINRFEKRATVCETEDRPIELRKTPSPTLHLPRVGLVSRVRRLKPAAELLEESQRYRSGHSIYATRILQRYLTKEESKPDPSKTAQNKENVSGTYVHAIVRRLSRDNTPTRSNASSRTNSELSLKRTDSPRAQSEFVSQIVRKLSSSSTTDAHRSPAPFKDLTNEGRVKKLAQSFTGHPTGDSPERTLSDSDIDKQLDTPGMAKAQHRKSCEVAMVLSMSASPTSEGSYQMISSMSSGSEQSSVAVPTNHQSLPTLAAHTSAEEAARGRAATYCVSETEKQKALEEAASPETPTTSRTGRTMTTGKKTSKSKEKSGKSGLERGEASTSPTSLSPERRGKMGTVGVLCKQSISFDLGVSLYSQKSESGEGKSRQARSWDPSESLKAEAAAAAASGRESEVSSERATTSRASSPTVLGATSMRPESTSSQGEMAPGSPTSDEKKKRRFLDSSWLQKSKKFFKVSK</sequence>
<dbReference type="PANTHER" id="PTHR48125">
    <property type="entry name" value="LP07818P1"/>
    <property type="match status" value="1"/>
</dbReference>
<dbReference type="EMBL" id="CAXITT010000387">
    <property type="protein sequence ID" value="CAL1540553.1"/>
    <property type="molecule type" value="Genomic_DNA"/>
</dbReference>
<feature type="compositionally biased region" description="Polar residues" evidence="2">
    <location>
        <begin position="1568"/>
        <end position="1584"/>
    </location>
</feature>
<accession>A0AAV2I3M5</accession>
<feature type="compositionally biased region" description="Polar residues" evidence="2">
    <location>
        <begin position="1461"/>
        <end position="1470"/>
    </location>
</feature>
<feature type="compositionally biased region" description="Basic residues" evidence="2">
    <location>
        <begin position="345"/>
        <end position="357"/>
    </location>
</feature>
<feature type="compositionally biased region" description="Polar residues" evidence="2">
    <location>
        <begin position="1442"/>
        <end position="1454"/>
    </location>
</feature>
<feature type="compositionally biased region" description="Basic and acidic residues" evidence="2">
    <location>
        <begin position="1756"/>
        <end position="1767"/>
    </location>
</feature>
<feature type="region of interest" description="Disordered" evidence="2">
    <location>
        <begin position="1723"/>
        <end position="1829"/>
    </location>
</feature>
<evidence type="ECO:0000256" key="1">
    <source>
        <dbReference type="SAM" id="Coils"/>
    </source>
</evidence>
<feature type="compositionally biased region" description="Low complexity" evidence="2">
    <location>
        <begin position="53"/>
        <end position="117"/>
    </location>
</feature>
<feature type="compositionally biased region" description="Basic and acidic residues" evidence="2">
    <location>
        <begin position="699"/>
        <end position="709"/>
    </location>
</feature>
<dbReference type="Proteomes" id="UP001497497">
    <property type="component" value="Unassembled WGS sequence"/>
</dbReference>
<feature type="compositionally biased region" description="Polar residues" evidence="2">
    <location>
        <begin position="1935"/>
        <end position="1951"/>
    </location>
</feature>